<accession>A0ABW6ZQJ9</accession>
<gene>
    <name evidence="5" type="ORF">V5F30_23795</name>
</gene>
<reference evidence="5 6" key="1">
    <citation type="submission" date="2024-02" db="EMBL/GenBank/DDBJ databases">
        <title>Expansion and revision of Xanthobacter and proposal of Roseixanthobacter gen. nov.</title>
        <authorList>
            <person name="Soltysiak M.P.M."/>
            <person name="Jalihal A."/>
            <person name="Ory A."/>
            <person name="Chrisophersen C."/>
            <person name="Lee A.D."/>
            <person name="Boulton J."/>
            <person name="Springer M."/>
        </authorList>
    </citation>
    <scope>NUCLEOTIDE SEQUENCE [LARGE SCALE GENOMIC DNA]</scope>
    <source>
        <strain evidence="5 6">CB5</strain>
    </source>
</reference>
<dbReference type="InterPro" id="IPR013785">
    <property type="entry name" value="Aldolase_TIM"/>
</dbReference>
<dbReference type="Pfam" id="PF05853">
    <property type="entry name" value="BKACE"/>
    <property type="match status" value="1"/>
</dbReference>
<dbReference type="EMBL" id="JBAFUR010000010">
    <property type="protein sequence ID" value="MFG1255254.1"/>
    <property type="molecule type" value="Genomic_DNA"/>
</dbReference>
<dbReference type="PANTHER" id="PTHR37418:SF2">
    <property type="entry name" value="3-KETO-5-AMINOHEXANOATE CLEAVAGE ENZYME"/>
    <property type="match status" value="1"/>
</dbReference>
<dbReference type="Proteomes" id="UP001604043">
    <property type="component" value="Unassembled WGS sequence"/>
</dbReference>
<dbReference type="InterPro" id="IPR008567">
    <property type="entry name" value="BKACE"/>
</dbReference>
<dbReference type="PANTHER" id="PTHR37418">
    <property type="entry name" value="3-KETO-5-AMINOHEXANOATE CLEAVAGE ENZYME-RELATED"/>
    <property type="match status" value="1"/>
</dbReference>
<dbReference type="RefSeq" id="WP_394010195.1">
    <property type="nucleotide sequence ID" value="NZ_JBAFUR010000010.1"/>
</dbReference>
<keyword evidence="6" id="KW-1185">Reference proteome</keyword>
<comment type="caution">
    <text evidence="5">The sequence shown here is derived from an EMBL/GenBank/DDBJ whole genome shotgun (WGS) entry which is preliminary data.</text>
</comment>
<organism evidence="5 6">
    <name type="scientific">Xanthobacter aminoxidans</name>
    <dbReference type="NCBI Taxonomy" id="186280"/>
    <lineage>
        <taxon>Bacteria</taxon>
        <taxon>Pseudomonadati</taxon>
        <taxon>Pseudomonadota</taxon>
        <taxon>Alphaproteobacteria</taxon>
        <taxon>Hyphomicrobiales</taxon>
        <taxon>Xanthobacteraceae</taxon>
        <taxon>Xanthobacter</taxon>
    </lineage>
</organism>
<keyword evidence="2" id="KW-0808">Transferase</keyword>
<evidence type="ECO:0000313" key="5">
    <source>
        <dbReference type="EMBL" id="MFG1255254.1"/>
    </source>
</evidence>
<keyword evidence="3" id="KW-0479">Metal-binding</keyword>
<name>A0ABW6ZQJ9_9HYPH</name>
<dbReference type="Gene3D" id="3.20.20.70">
    <property type="entry name" value="Aldolase class I"/>
    <property type="match status" value="1"/>
</dbReference>
<evidence type="ECO:0000256" key="3">
    <source>
        <dbReference type="ARBA" id="ARBA00022723"/>
    </source>
</evidence>
<evidence type="ECO:0000256" key="4">
    <source>
        <dbReference type="ARBA" id="ARBA00022833"/>
    </source>
</evidence>
<protein>
    <submittedName>
        <fullName evidence="5">3-keto-5-aminohexanoate cleavage protein</fullName>
    </submittedName>
</protein>
<evidence type="ECO:0000313" key="6">
    <source>
        <dbReference type="Proteomes" id="UP001604043"/>
    </source>
</evidence>
<keyword evidence="4" id="KW-0862">Zinc</keyword>
<comment type="cofactor">
    <cofactor evidence="1">
        <name>Zn(2+)</name>
        <dbReference type="ChEBI" id="CHEBI:29105"/>
    </cofactor>
</comment>
<evidence type="ECO:0000256" key="1">
    <source>
        <dbReference type="ARBA" id="ARBA00001947"/>
    </source>
</evidence>
<sequence>MKRANKVIITCAITGGIHTPTMSPALPFTPEDIAAQSIAAAEAGAAILHLHARDPRDGRPTPDPKVFMQFLPVIKQATDAVLNITTGGSLNMSVEDRLAAPLAARPEMCSLNMGSMNFGIYPLADRYKDWRFDWEEPYLRSTDDFIFRNTFRDIERILKLLGEEHGTRFEHECYDVGHLYNLAHFVDRGLVKPPFFVQTIFGILGGIGPEMDNVLFMKRTADRLFGADYVWSVLAAGRHQIPIATQAVMLGGNVRVGLEDSLFIGRGRLAANNAEQVRKVRKILEELGHEIATPSDARSMLALKGGDRVGF</sequence>
<evidence type="ECO:0000256" key="2">
    <source>
        <dbReference type="ARBA" id="ARBA00022679"/>
    </source>
</evidence>
<proteinExistence type="predicted"/>